<dbReference type="PROSITE" id="PS51417">
    <property type="entry name" value="ARF"/>
    <property type="match status" value="1"/>
</dbReference>
<evidence type="ECO:0000256" key="9">
    <source>
        <dbReference type="RuleBase" id="RU003925"/>
    </source>
</evidence>
<protein>
    <recommendedName>
        <fullName evidence="6">ADP-ribosylation factor-like protein 1</fullName>
    </recommendedName>
</protein>
<dbReference type="FunFam" id="3.40.50.300:FF:000306">
    <property type="entry name" value="ADP-ribosylation factor-like protein 1"/>
    <property type="match status" value="1"/>
</dbReference>
<name>A0A8I2YWA8_9AGAM</name>
<evidence type="ECO:0000256" key="6">
    <source>
        <dbReference type="ARBA" id="ARBA00040615"/>
    </source>
</evidence>
<dbReference type="SMART" id="SM00175">
    <property type="entry name" value="RAB"/>
    <property type="match status" value="1"/>
</dbReference>
<proteinExistence type="inferred from homology"/>
<dbReference type="SUPFAM" id="SSF52540">
    <property type="entry name" value="P-loop containing nucleoside triphosphate hydrolases"/>
    <property type="match status" value="1"/>
</dbReference>
<keyword evidence="3 7" id="KW-0547">Nucleotide-binding</keyword>
<evidence type="ECO:0000256" key="1">
    <source>
        <dbReference type="ARBA" id="ARBA00010290"/>
    </source>
</evidence>
<accession>A0A8I2YWA8</accession>
<dbReference type="EMBL" id="JAGFBS010000006">
    <property type="protein sequence ID" value="KAG6378527.1"/>
    <property type="molecule type" value="Genomic_DNA"/>
</dbReference>
<dbReference type="GO" id="GO:0046872">
    <property type="term" value="F:metal ion binding"/>
    <property type="evidence" value="ECO:0007669"/>
    <property type="project" value="UniProtKB-KW"/>
</dbReference>
<organism evidence="10 11">
    <name type="scientific">Boletus reticuloceps</name>
    <dbReference type="NCBI Taxonomy" id="495285"/>
    <lineage>
        <taxon>Eukaryota</taxon>
        <taxon>Fungi</taxon>
        <taxon>Dikarya</taxon>
        <taxon>Basidiomycota</taxon>
        <taxon>Agaricomycotina</taxon>
        <taxon>Agaricomycetes</taxon>
        <taxon>Agaricomycetidae</taxon>
        <taxon>Boletales</taxon>
        <taxon>Boletineae</taxon>
        <taxon>Boletaceae</taxon>
        <taxon>Boletoideae</taxon>
        <taxon>Boletus</taxon>
    </lineage>
</organism>
<feature type="binding site" evidence="8">
    <location>
        <position position="54"/>
    </location>
    <ligand>
        <name>Mg(2+)</name>
        <dbReference type="ChEBI" id="CHEBI:18420"/>
    </ligand>
</feature>
<evidence type="ECO:0000256" key="7">
    <source>
        <dbReference type="PIRSR" id="PIRSR606689-1"/>
    </source>
</evidence>
<dbReference type="PRINTS" id="PR00328">
    <property type="entry name" value="SAR1GTPBP"/>
</dbReference>
<gene>
    <name evidence="10" type="ORF">JVT61DRAFT_12789</name>
</gene>
<dbReference type="InterPro" id="IPR005225">
    <property type="entry name" value="Small_GTP-bd"/>
</dbReference>
<keyword evidence="4 7" id="KW-0342">GTP-binding</keyword>
<dbReference type="PANTHER" id="PTHR11711">
    <property type="entry name" value="ADP RIBOSYLATION FACTOR-RELATED"/>
    <property type="match status" value="1"/>
</dbReference>
<dbReference type="GO" id="GO:0003924">
    <property type="term" value="F:GTPase activity"/>
    <property type="evidence" value="ECO:0007669"/>
    <property type="project" value="InterPro"/>
</dbReference>
<sequence length="187" mass="20683">MGLTFSSLLNSFASLVRWSKDKDVRILMLGLDSAGKTTILYRLQIGEVVSTIPTIGFNVETVEYKNIKFQVWDLGGQSSIRPYWRCYFPNTSAIIYVIDSSDHSRLGTSRSELLTMLSEDELSGVPLLVFCNKQDADGALKPEEISEQLGLAGAETARQWSVHGCCATKGEGLEEGLDWLVNAIQNK</sequence>
<dbReference type="InterPro" id="IPR024156">
    <property type="entry name" value="Small_GTPase_ARF"/>
</dbReference>
<evidence type="ECO:0000256" key="3">
    <source>
        <dbReference type="ARBA" id="ARBA00022741"/>
    </source>
</evidence>
<keyword evidence="5" id="KW-0449">Lipoprotein</keyword>
<evidence type="ECO:0000313" key="11">
    <source>
        <dbReference type="Proteomes" id="UP000683000"/>
    </source>
</evidence>
<feature type="binding site" evidence="7">
    <location>
        <begin position="30"/>
        <end position="37"/>
    </location>
    <ligand>
        <name>GTP</name>
        <dbReference type="ChEBI" id="CHEBI:37565"/>
    </ligand>
</feature>
<keyword evidence="8" id="KW-0479">Metal-binding</keyword>
<comment type="similarity">
    <text evidence="1 9">Belongs to the small GTPase superfamily. Arf family.</text>
</comment>
<reference evidence="10" key="1">
    <citation type="submission" date="2021-03" db="EMBL/GenBank/DDBJ databases">
        <title>Evolutionary innovations through gain and loss of genes in the ectomycorrhizal Boletales.</title>
        <authorList>
            <person name="Wu G."/>
            <person name="Miyauchi S."/>
            <person name="Morin E."/>
            <person name="Yang Z.-L."/>
            <person name="Xu J."/>
            <person name="Martin F.M."/>
        </authorList>
    </citation>
    <scope>NUCLEOTIDE SEQUENCE</scope>
    <source>
        <strain evidence="10">BR01</strain>
    </source>
</reference>
<dbReference type="InterPro" id="IPR006689">
    <property type="entry name" value="Small_GTPase_ARF/SAR"/>
</dbReference>
<dbReference type="CDD" id="cd04151">
    <property type="entry name" value="Arl1"/>
    <property type="match status" value="1"/>
</dbReference>
<evidence type="ECO:0000256" key="5">
    <source>
        <dbReference type="ARBA" id="ARBA00023288"/>
    </source>
</evidence>
<keyword evidence="2" id="KW-0519">Myristate</keyword>
<keyword evidence="11" id="KW-1185">Reference proteome</keyword>
<dbReference type="Pfam" id="PF00025">
    <property type="entry name" value="Arf"/>
    <property type="match status" value="1"/>
</dbReference>
<comment type="caution">
    <text evidence="10">The sequence shown here is derived from an EMBL/GenBank/DDBJ whole genome shotgun (WGS) entry which is preliminary data.</text>
</comment>
<dbReference type="AlphaFoldDB" id="A0A8I2YWA8"/>
<dbReference type="SMART" id="SM00178">
    <property type="entry name" value="SAR"/>
    <property type="match status" value="1"/>
</dbReference>
<evidence type="ECO:0000313" key="10">
    <source>
        <dbReference type="EMBL" id="KAG6378527.1"/>
    </source>
</evidence>
<evidence type="ECO:0000256" key="8">
    <source>
        <dbReference type="PIRSR" id="PIRSR606689-2"/>
    </source>
</evidence>
<dbReference type="Proteomes" id="UP000683000">
    <property type="component" value="Unassembled WGS sequence"/>
</dbReference>
<dbReference type="OrthoDB" id="2011769at2759"/>
<keyword evidence="8" id="KW-0460">Magnesium</keyword>
<feature type="binding site" evidence="7">
    <location>
        <position position="76"/>
    </location>
    <ligand>
        <name>GTP</name>
        <dbReference type="ChEBI" id="CHEBI:37565"/>
    </ligand>
</feature>
<dbReference type="NCBIfam" id="TIGR00231">
    <property type="entry name" value="small_GTP"/>
    <property type="match status" value="1"/>
</dbReference>
<dbReference type="SMART" id="SM00177">
    <property type="entry name" value="ARF"/>
    <property type="match status" value="1"/>
</dbReference>
<feature type="binding site" evidence="8">
    <location>
        <position position="37"/>
    </location>
    <ligand>
        <name>Mg(2+)</name>
        <dbReference type="ChEBI" id="CHEBI:18420"/>
    </ligand>
</feature>
<feature type="binding site" evidence="7">
    <location>
        <begin position="132"/>
        <end position="135"/>
    </location>
    <ligand>
        <name>GTP</name>
        <dbReference type="ChEBI" id="CHEBI:37565"/>
    </ligand>
</feature>
<dbReference type="Gene3D" id="3.40.50.300">
    <property type="entry name" value="P-loop containing nucleotide triphosphate hydrolases"/>
    <property type="match status" value="1"/>
</dbReference>
<evidence type="ECO:0000256" key="2">
    <source>
        <dbReference type="ARBA" id="ARBA00022707"/>
    </source>
</evidence>
<dbReference type="InterPro" id="IPR027417">
    <property type="entry name" value="P-loop_NTPase"/>
</dbReference>
<evidence type="ECO:0000256" key="4">
    <source>
        <dbReference type="ARBA" id="ARBA00023134"/>
    </source>
</evidence>
<dbReference type="GO" id="GO:0005525">
    <property type="term" value="F:GTP binding"/>
    <property type="evidence" value="ECO:0007669"/>
    <property type="project" value="UniProtKB-KW"/>
</dbReference>